<name>A0ABR7WF74_9ACTN</name>
<gene>
    <name evidence="2" type="ORF">IDF66_13115</name>
</gene>
<accession>A0ABR7WF74</accession>
<reference evidence="2 3" key="1">
    <citation type="submission" date="2020-09" db="EMBL/GenBank/DDBJ databases">
        <title>Novel species in genus Gordonia.</title>
        <authorList>
            <person name="Zhang G."/>
        </authorList>
    </citation>
    <scope>NUCLEOTIDE SEQUENCE [LARGE SCALE GENOMIC DNA]</scope>
    <source>
        <strain evidence="2 3">ON-33</strain>
    </source>
</reference>
<protein>
    <submittedName>
        <fullName evidence="2">Uncharacterized protein</fullName>
    </submittedName>
</protein>
<organism evidence="2 3">
    <name type="scientific">Gordonia hankookensis</name>
    <dbReference type="NCBI Taxonomy" id="589403"/>
    <lineage>
        <taxon>Bacteria</taxon>
        <taxon>Bacillati</taxon>
        <taxon>Actinomycetota</taxon>
        <taxon>Actinomycetes</taxon>
        <taxon>Mycobacteriales</taxon>
        <taxon>Gordoniaceae</taxon>
        <taxon>Gordonia</taxon>
    </lineage>
</organism>
<dbReference type="EMBL" id="JACWMS010000002">
    <property type="protein sequence ID" value="MBD1320522.1"/>
    <property type="molecule type" value="Genomic_DNA"/>
</dbReference>
<sequence length="327" mass="35286">MAVTVSHDTLAFSFPDVHADAEMYIEFVRTLRVPDDDTTHPLPPGLGSFDLLSGGHIGSRSRPTGWHSADVLLPMWQSEAALINFASVYPFLVRIGVDGVNAVTGRSFSADPDFDAEDYFEVPDQSWLAGFRTDASTVRQFVAAPAGSEARTDRRAGPDDGNVCLEVIPLRGESWEARRIDPDHCSAGMVPEVDACGASLTGSMGLSARGSVTRSIAAPVEPSENWHPTARSGAVLRIVNSVAWKELTGREPHHPPLTVDEYRRHRFPWSESYDDDDLARRSVGALSEDPVLAAMSDSGFGPDVQPGTAGAARAVTRPPASPARRRD</sequence>
<keyword evidence="3" id="KW-1185">Reference proteome</keyword>
<comment type="caution">
    <text evidence="2">The sequence shown here is derived from an EMBL/GenBank/DDBJ whole genome shotgun (WGS) entry which is preliminary data.</text>
</comment>
<evidence type="ECO:0000313" key="2">
    <source>
        <dbReference type="EMBL" id="MBD1320522.1"/>
    </source>
</evidence>
<feature type="region of interest" description="Disordered" evidence="1">
    <location>
        <begin position="294"/>
        <end position="327"/>
    </location>
</feature>
<evidence type="ECO:0000256" key="1">
    <source>
        <dbReference type="SAM" id="MobiDB-lite"/>
    </source>
</evidence>
<dbReference type="RefSeq" id="WP_190267154.1">
    <property type="nucleotide sequence ID" value="NZ_BAABAD010000004.1"/>
</dbReference>
<proteinExistence type="predicted"/>
<evidence type="ECO:0000313" key="3">
    <source>
        <dbReference type="Proteomes" id="UP000602395"/>
    </source>
</evidence>
<dbReference type="Proteomes" id="UP000602395">
    <property type="component" value="Unassembled WGS sequence"/>
</dbReference>